<comment type="caution">
    <text evidence="1">The sequence shown here is derived from an EMBL/GenBank/DDBJ whole genome shotgun (WGS) entry which is preliminary data.</text>
</comment>
<protein>
    <recommendedName>
        <fullName evidence="3">Peptidase MA-like domain-containing protein</fullName>
    </recommendedName>
</protein>
<gene>
    <name evidence="1" type="ORF">GC098_14155</name>
</gene>
<name>A0ABX1XXB5_9BACL</name>
<evidence type="ECO:0000313" key="2">
    <source>
        <dbReference type="Proteomes" id="UP000616779"/>
    </source>
</evidence>
<evidence type="ECO:0008006" key="3">
    <source>
        <dbReference type="Google" id="ProtNLM"/>
    </source>
</evidence>
<evidence type="ECO:0000313" key="1">
    <source>
        <dbReference type="EMBL" id="NOU72556.1"/>
    </source>
</evidence>
<accession>A0ABX1XXB5</accession>
<dbReference type="EMBL" id="WHOA01000095">
    <property type="protein sequence ID" value="NOU72556.1"/>
    <property type="molecule type" value="Genomic_DNA"/>
</dbReference>
<organism evidence="1 2">
    <name type="scientific">Paenibacillus phytorum</name>
    <dbReference type="NCBI Taxonomy" id="2654977"/>
    <lineage>
        <taxon>Bacteria</taxon>
        <taxon>Bacillati</taxon>
        <taxon>Bacillota</taxon>
        <taxon>Bacilli</taxon>
        <taxon>Bacillales</taxon>
        <taxon>Paenibacillaceae</taxon>
        <taxon>Paenibacillus</taxon>
    </lineage>
</organism>
<keyword evidence="2" id="KW-1185">Reference proteome</keyword>
<proteinExistence type="predicted"/>
<reference evidence="1 2" key="1">
    <citation type="submission" date="2019-10" db="EMBL/GenBank/DDBJ databases">
        <title>Description of Paenibacillus terrestris sp. nov.</title>
        <authorList>
            <person name="Carlier A."/>
            <person name="Qi S."/>
        </authorList>
    </citation>
    <scope>NUCLEOTIDE SEQUENCE [LARGE SCALE GENOMIC DNA]</scope>
    <source>
        <strain evidence="1 2">LMG 31458</strain>
    </source>
</reference>
<dbReference type="Proteomes" id="UP000616779">
    <property type="component" value="Unassembled WGS sequence"/>
</dbReference>
<dbReference type="RefSeq" id="WP_171643844.1">
    <property type="nucleotide sequence ID" value="NZ_WHOA01000095.1"/>
</dbReference>
<sequence length="251" mass="29011">METDSELIRKKYQQYAKNAVDYFCRETGLSVDQLKIHIVASRDYISELQKRHMDPNLKDNSNAMFIPKVFQNEETKKLDIPFIILNVTKLAAIPASQDSIQSVIVHELIHYFDYYFTYPSEVVSRYGDVLSSRPGTKEYNIGGYFLYYSEFRAKRIQEKYMLVGMTEIQEDYMAKTLTKIDAAAELSDLYYSLSHARAQLINWEALASSNPAKEFIEKSKHEIEAIEKSKGIVNLAELEDLAVLFKHCDTL</sequence>